<feature type="compositionally biased region" description="Polar residues" evidence="1">
    <location>
        <begin position="82"/>
        <end position="101"/>
    </location>
</feature>
<reference evidence="2" key="1">
    <citation type="submission" date="2021-03" db="EMBL/GenBank/DDBJ databases">
        <authorList>
            <person name="Tagirdzhanova G."/>
        </authorList>
    </citation>
    <scope>NUCLEOTIDE SEQUENCE</scope>
</reference>
<accession>A0A8H3F6U5</accession>
<name>A0A8H3F6U5_9LECA</name>
<dbReference type="AlphaFoldDB" id="A0A8H3F6U5"/>
<feature type="compositionally biased region" description="Polar residues" evidence="1">
    <location>
        <begin position="128"/>
        <end position="153"/>
    </location>
</feature>
<comment type="caution">
    <text evidence="2">The sequence shown here is derived from an EMBL/GenBank/DDBJ whole genome shotgun (WGS) entry which is preliminary data.</text>
</comment>
<gene>
    <name evidence="2" type="ORF">GOMPHAMPRED_001071</name>
</gene>
<keyword evidence="3" id="KW-1185">Reference proteome</keyword>
<proteinExistence type="predicted"/>
<evidence type="ECO:0000313" key="2">
    <source>
        <dbReference type="EMBL" id="CAF9916663.1"/>
    </source>
</evidence>
<evidence type="ECO:0000313" key="3">
    <source>
        <dbReference type="Proteomes" id="UP000664169"/>
    </source>
</evidence>
<dbReference type="Proteomes" id="UP000664169">
    <property type="component" value="Unassembled WGS sequence"/>
</dbReference>
<organism evidence="2 3">
    <name type="scientific">Gomphillus americanus</name>
    <dbReference type="NCBI Taxonomy" id="1940652"/>
    <lineage>
        <taxon>Eukaryota</taxon>
        <taxon>Fungi</taxon>
        <taxon>Dikarya</taxon>
        <taxon>Ascomycota</taxon>
        <taxon>Pezizomycotina</taxon>
        <taxon>Lecanoromycetes</taxon>
        <taxon>OSLEUM clade</taxon>
        <taxon>Ostropomycetidae</taxon>
        <taxon>Ostropales</taxon>
        <taxon>Graphidaceae</taxon>
        <taxon>Gomphilloideae</taxon>
        <taxon>Gomphillus</taxon>
    </lineage>
</organism>
<sequence>MNKDKLETWIAYQSFHQKKHERFLFQVEKDSQYFHSLPPDALDRDTALYRLGRSQRRQQRHEELLKWMKKELNLLQHKMTSDQIQVRQGGSDTVGPGTQTQRLRKRARYNERDDAQIVSEPQSKKAKTVNQNFTANAEITHTPAKSSPNSSLPRRSKRARKPPNADFPIYHS</sequence>
<feature type="region of interest" description="Disordered" evidence="1">
    <location>
        <begin position="82"/>
        <end position="172"/>
    </location>
</feature>
<dbReference type="EMBL" id="CAJPDQ010000011">
    <property type="protein sequence ID" value="CAF9916663.1"/>
    <property type="molecule type" value="Genomic_DNA"/>
</dbReference>
<protein>
    <submittedName>
        <fullName evidence="2">Uncharacterized protein</fullName>
    </submittedName>
</protein>
<evidence type="ECO:0000256" key="1">
    <source>
        <dbReference type="SAM" id="MobiDB-lite"/>
    </source>
</evidence>